<proteinExistence type="predicted"/>
<reference evidence="2" key="1">
    <citation type="submission" date="2023-10" db="EMBL/GenBank/DDBJ databases">
        <authorList>
            <person name="Hackl T."/>
        </authorList>
    </citation>
    <scope>NUCLEOTIDE SEQUENCE</scope>
</reference>
<keyword evidence="3" id="KW-1185">Reference proteome</keyword>
<organism evidence="2 3">
    <name type="scientific">Anthostomella pinea</name>
    <dbReference type="NCBI Taxonomy" id="933095"/>
    <lineage>
        <taxon>Eukaryota</taxon>
        <taxon>Fungi</taxon>
        <taxon>Dikarya</taxon>
        <taxon>Ascomycota</taxon>
        <taxon>Pezizomycotina</taxon>
        <taxon>Sordariomycetes</taxon>
        <taxon>Xylariomycetidae</taxon>
        <taxon>Xylariales</taxon>
        <taxon>Xylariaceae</taxon>
        <taxon>Anthostomella</taxon>
    </lineage>
</organism>
<gene>
    <name evidence="2" type="ORF">KHLLAP_LOCUS13544</name>
</gene>
<evidence type="ECO:0000256" key="1">
    <source>
        <dbReference type="SAM" id="MobiDB-lite"/>
    </source>
</evidence>
<evidence type="ECO:0000313" key="3">
    <source>
        <dbReference type="Proteomes" id="UP001295740"/>
    </source>
</evidence>
<sequence>MCAGTNSYRASKNATGVLGKKLTKGLQLDSNGCEYDFEDVLDGPLAKTPAIHFRLVQPDERLSTAQKYLKQKVIDSLPRVTHAKPAITSDHLRLSDRLEHCEQTAAELSTQPPRSAEEHLDWPGTASHNSPYAYYHSGETFGSRPRATSCESTTSTVDFRLKENSPINSIANPYISRSFDSRSGNQTDATHSVSRPRTSKHGPSSLEEEDDQYVPTTHAPRPLMKRMDNAEWDDERDLGTEREVGIAPLKDADQRIVS</sequence>
<feature type="compositionally biased region" description="Polar residues" evidence="1">
    <location>
        <begin position="181"/>
        <end position="196"/>
    </location>
</feature>
<feature type="compositionally biased region" description="Basic and acidic residues" evidence="1">
    <location>
        <begin position="237"/>
        <end position="258"/>
    </location>
</feature>
<comment type="caution">
    <text evidence="2">The sequence shown here is derived from an EMBL/GenBank/DDBJ whole genome shotgun (WGS) entry which is preliminary data.</text>
</comment>
<protein>
    <submittedName>
        <fullName evidence="2">Uu.00g011950.m01.CDS01</fullName>
    </submittedName>
</protein>
<feature type="region of interest" description="Disordered" evidence="1">
    <location>
        <begin position="105"/>
        <end position="125"/>
    </location>
</feature>
<feature type="region of interest" description="Disordered" evidence="1">
    <location>
        <begin position="170"/>
        <end position="258"/>
    </location>
</feature>
<dbReference type="AlphaFoldDB" id="A0AAI8VS35"/>
<evidence type="ECO:0000313" key="2">
    <source>
        <dbReference type="EMBL" id="CAJ2513076.1"/>
    </source>
</evidence>
<accession>A0AAI8VS35</accession>
<dbReference type="EMBL" id="CAUWAG010000020">
    <property type="protein sequence ID" value="CAJ2513076.1"/>
    <property type="molecule type" value="Genomic_DNA"/>
</dbReference>
<name>A0AAI8VS35_9PEZI</name>
<dbReference type="Proteomes" id="UP001295740">
    <property type="component" value="Unassembled WGS sequence"/>
</dbReference>